<evidence type="ECO:0000313" key="10">
    <source>
        <dbReference type="EMBL" id="WAR27996.1"/>
    </source>
</evidence>
<dbReference type="Gene3D" id="1.10.287.2250">
    <property type="match status" value="1"/>
</dbReference>
<proteinExistence type="inferred from homology"/>
<keyword evidence="3" id="KW-0378">Hydrolase</keyword>
<dbReference type="InterPro" id="IPR000169">
    <property type="entry name" value="Pept_cys_AS"/>
</dbReference>
<dbReference type="Pfam" id="PF08246">
    <property type="entry name" value="Inhibitor_I29"/>
    <property type="match status" value="1"/>
</dbReference>
<dbReference type="Gene3D" id="3.90.70.10">
    <property type="entry name" value="Cysteine proteinases"/>
    <property type="match status" value="1"/>
</dbReference>
<keyword evidence="11" id="KW-1185">Reference proteome</keyword>
<dbReference type="InterPro" id="IPR000668">
    <property type="entry name" value="Peptidase_C1A_C"/>
</dbReference>
<keyword evidence="4" id="KW-0788">Thiol protease</keyword>
<dbReference type="InterPro" id="IPR013128">
    <property type="entry name" value="Peptidase_C1A"/>
</dbReference>
<evidence type="ECO:0000259" key="9">
    <source>
        <dbReference type="SMART" id="SM00848"/>
    </source>
</evidence>
<dbReference type="InterPro" id="IPR038765">
    <property type="entry name" value="Papain-like_cys_pep_sf"/>
</dbReference>
<evidence type="ECO:0000313" key="11">
    <source>
        <dbReference type="Proteomes" id="UP001164746"/>
    </source>
</evidence>
<dbReference type="Pfam" id="PF00112">
    <property type="entry name" value="Peptidase_C1"/>
    <property type="match status" value="1"/>
</dbReference>
<protein>
    <submittedName>
        <fullName evidence="10">CAT8-like protein</fullName>
    </submittedName>
</protein>
<gene>
    <name evidence="10" type="ORF">MAR_013700</name>
</gene>
<evidence type="ECO:0000256" key="2">
    <source>
        <dbReference type="ARBA" id="ARBA00022670"/>
    </source>
</evidence>
<dbReference type="Proteomes" id="UP001164746">
    <property type="component" value="Chromosome 15"/>
</dbReference>
<keyword evidence="6" id="KW-1015">Disulfide bond</keyword>
<dbReference type="InterPro" id="IPR013201">
    <property type="entry name" value="Prot_inhib_I29"/>
</dbReference>
<evidence type="ECO:0000256" key="5">
    <source>
        <dbReference type="ARBA" id="ARBA00023145"/>
    </source>
</evidence>
<feature type="domain" description="Peptidase C1A papain C-terminal" evidence="8">
    <location>
        <begin position="136"/>
        <end position="241"/>
    </location>
</feature>
<dbReference type="SMART" id="SM00645">
    <property type="entry name" value="Pept_C1"/>
    <property type="match status" value="1"/>
</dbReference>
<name>A0ABY7G4N7_MYAAR</name>
<comment type="similarity">
    <text evidence="1">Belongs to the peptidase C1 family.</text>
</comment>
<keyword evidence="7" id="KW-0732">Signal</keyword>
<feature type="signal peptide" evidence="7">
    <location>
        <begin position="1"/>
        <end position="19"/>
    </location>
</feature>
<evidence type="ECO:0000256" key="1">
    <source>
        <dbReference type="ARBA" id="ARBA00008455"/>
    </source>
</evidence>
<keyword evidence="2" id="KW-0645">Protease</keyword>
<evidence type="ECO:0000259" key="8">
    <source>
        <dbReference type="SMART" id="SM00645"/>
    </source>
</evidence>
<dbReference type="SMART" id="SM00848">
    <property type="entry name" value="Inhibitor_I29"/>
    <property type="match status" value="1"/>
</dbReference>
<dbReference type="EMBL" id="CP111026">
    <property type="protein sequence ID" value="WAR27996.1"/>
    <property type="molecule type" value="Genomic_DNA"/>
</dbReference>
<dbReference type="PANTHER" id="PTHR12411">
    <property type="entry name" value="CYSTEINE PROTEASE FAMILY C1-RELATED"/>
    <property type="match status" value="1"/>
</dbReference>
<dbReference type="PROSITE" id="PS00139">
    <property type="entry name" value="THIOL_PROTEASE_CYS"/>
    <property type="match status" value="1"/>
</dbReference>
<feature type="domain" description="Cathepsin propeptide inhibitor" evidence="9">
    <location>
        <begin position="43"/>
        <end position="103"/>
    </location>
</feature>
<evidence type="ECO:0000256" key="3">
    <source>
        <dbReference type="ARBA" id="ARBA00022801"/>
    </source>
</evidence>
<reference evidence="10" key="1">
    <citation type="submission" date="2022-11" db="EMBL/GenBank/DDBJ databases">
        <title>Centuries of genome instability and evolution in soft-shell clam transmissible cancer (bioRxiv).</title>
        <authorList>
            <person name="Hart S.F.M."/>
            <person name="Yonemitsu M.A."/>
            <person name="Giersch R.M."/>
            <person name="Beal B.F."/>
            <person name="Arriagada G."/>
            <person name="Davis B.W."/>
            <person name="Ostrander E.A."/>
            <person name="Goff S.P."/>
            <person name="Metzger M.J."/>
        </authorList>
    </citation>
    <scope>NUCLEOTIDE SEQUENCE</scope>
    <source>
        <strain evidence="10">MELC-2E11</strain>
        <tissue evidence="10">Siphon/mantle</tissue>
    </source>
</reference>
<evidence type="ECO:0000256" key="6">
    <source>
        <dbReference type="ARBA" id="ARBA00023157"/>
    </source>
</evidence>
<accession>A0ABY7G4N7</accession>
<keyword evidence="5" id="KW-0865">Zymogen</keyword>
<dbReference type="SUPFAM" id="SSF54001">
    <property type="entry name" value="Cysteine proteinases"/>
    <property type="match status" value="1"/>
</dbReference>
<evidence type="ECO:0000256" key="7">
    <source>
        <dbReference type="SAM" id="SignalP"/>
    </source>
</evidence>
<evidence type="ECO:0000256" key="4">
    <source>
        <dbReference type="ARBA" id="ARBA00022807"/>
    </source>
</evidence>
<feature type="chain" id="PRO_5045976069" evidence="7">
    <location>
        <begin position="20"/>
        <end position="243"/>
    </location>
</feature>
<organism evidence="10 11">
    <name type="scientific">Mya arenaria</name>
    <name type="common">Soft-shell clam</name>
    <dbReference type="NCBI Taxonomy" id="6604"/>
    <lineage>
        <taxon>Eukaryota</taxon>
        <taxon>Metazoa</taxon>
        <taxon>Spiralia</taxon>
        <taxon>Lophotrochozoa</taxon>
        <taxon>Mollusca</taxon>
        <taxon>Bivalvia</taxon>
        <taxon>Autobranchia</taxon>
        <taxon>Heteroconchia</taxon>
        <taxon>Euheterodonta</taxon>
        <taxon>Imparidentia</taxon>
        <taxon>Neoheterodontei</taxon>
        <taxon>Myida</taxon>
        <taxon>Myoidea</taxon>
        <taxon>Myidae</taxon>
        <taxon>Mya</taxon>
    </lineage>
</organism>
<sequence length="243" mass="27682">MKCAATFLALVCLFRLGSALNSWQLPDPADLKSAINADLDMDWLAFKKSYNRTYNSNIQEMERRIYWEDSIKFIQDHNIRFDRGEETYTVGENDFADMGDDEFRRMYLSGLIIPTELAQKQEEDVVDDDDEIDEDPPLMVDWRTRGVVSPVKNQGRCGACWAFSALGSLEAAVKIKTEWTVHLSEQELLDCSYLGYYVGVGPGVTTATSLWRRTKETRVASQDRPATPCCNTDDTFTNQITQL</sequence>